<name>A0A0A9SKI9_ARUDO</name>
<evidence type="ECO:0000313" key="1">
    <source>
        <dbReference type="EMBL" id="JAD35435.1"/>
    </source>
</evidence>
<sequence length="40" mass="4548">MDVPECHCAIAITVITQGNQMVMVPYFHQTRQMLLNNKTA</sequence>
<dbReference type="EMBL" id="GBRH01262460">
    <property type="protein sequence ID" value="JAD35435.1"/>
    <property type="molecule type" value="Transcribed_RNA"/>
</dbReference>
<protein>
    <submittedName>
        <fullName evidence="1">Uncharacterized protein</fullName>
    </submittedName>
</protein>
<reference evidence="1" key="1">
    <citation type="submission" date="2014-09" db="EMBL/GenBank/DDBJ databases">
        <authorList>
            <person name="Magalhaes I.L.F."/>
            <person name="Oliveira U."/>
            <person name="Santos F.R."/>
            <person name="Vidigal T.H.D.A."/>
            <person name="Brescovit A.D."/>
            <person name="Santos A.J."/>
        </authorList>
    </citation>
    <scope>NUCLEOTIDE SEQUENCE</scope>
    <source>
        <tissue evidence="1">Shoot tissue taken approximately 20 cm above the soil surface</tissue>
    </source>
</reference>
<reference evidence="1" key="2">
    <citation type="journal article" date="2015" name="Data Brief">
        <title>Shoot transcriptome of the giant reed, Arundo donax.</title>
        <authorList>
            <person name="Barrero R.A."/>
            <person name="Guerrero F.D."/>
            <person name="Moolhuijzen P."/>
            <person name="Goolsby J.A."/>
            <person name="Tidwell J."/>
            <person name="Bellgard S.E."/>
            <person name="Bellgard M.I."/>
        </authorList>
    </citation>
    <scope>NUCLEOTIDE SEQUENCE</scope>
    <source>
        <tissue evidence="1">Shoot tissue taken approximately 20 cm above the soil surface</tissue>
    </source>
</reference>
<dbReference type="AlphaFoldDB" id="A0A0A9SKI9"/>
<organism evidence="1">
    <name type="scientific">Arundo donax</name>
    <name type="common">Giant reed</name>
    <name type="synonym">Donax arundinaceus</name>
    <dbReference type="NCBI Taxonomy" id="35708"/>
    <lineage>
        <taxon>Eukaryota</taxon>
        <taxon>Viridiplantae</taxon>
        <taxon>Streptophyta</taxon>
        <taxon>Embryophyta</taxon>
        <taxon>Tracheophyta</taxon>
        <taxon>Spermatophyta</taxon>
        <taxon>Magnoliopsida</taxon>
        <taxon>Liliopsida</taxon>
        <taxon>Poales</taxon>
        <taxon>Poaceae</taxon>
        <taxon>PACMAD clade</taxon>
        <taxon>Arundinoideae</taxon>
        <taxon>Arundineae</taxon>
        <taxon>Arundo</taxon>
    </lineage>
</organism>
<proteinExistence type="predicted"/>
<accession>A0A0A9SKI9</accession>